<name>A0ABR2IYG7_9EUKA</name>
<gene>
    <name evidence="1" type="ORF">M9Y10_008274</name>
</gene>
<evidence type="ECO:0000313" key="2">
    <source>
        <dbReference type="Proteomes" id="UP001470230"/>
    </source>
</evidence>
<protein>
    <recommendedName>
        <fullName evidence="3">VPS9 domain-containing protein</fullName>
    </recommendedName>
</protein>
<comment type="caution">
    <text evidence="1">The sequence shown here is derived from an EMBL/GenBank/DDBJ whole genome shotgun (WGS) entry which is preliminary data.</text>
</comment>
<dbReference type="EMBL" id="JAPFFF010000014">
    <property type="protein sequence ID" value="KAK8870392.1"/>
    <property type="molecule type" value="Genomic_DNA"/>
</dbReference>
<keyword evidence="2" id="KW-1185">Reference proteome</keyword>
<dbReference type="Proteomes" id="UP001470230">
    <property type="component" value="Unassembled WGS sequence"/>
</dbReference>
<organism evidence="1 2">
    <name type="scientific">Tritrichomonas musculus</name>
    <dbReference type="NCBI Taxonomy" id="1915356"/>
    <lineage>
        <taxon>Eukaryota</taxon>
        <taxon>Metamonada</taxon>
        <taxon>Parabasalia</taxon>
        <taxon>Tritrichomonadida</taxon>
        <taxon>Tritrichomonadidae</taxon>
        <taxon>Tritrichomonas</taxon>
    </lineage>
</organism>
<sequence length="842" mass="98615">MSSAESDTNLQLIRKVPVLYSDAHKNILYQNLIINLQEFQIDLNARGFYIEPSNEDEYKQYFYNNESPTANEPNRIITSPKFLIPFFLKIVLNQPSSYFRLNEISYHIKKDNPKPNTVFFYLKQIYNIYLFMKENQDFHFYFWNNTFPNLFHCFSYNKALEDAKNFIIKLYEITEFENYPVLNEKIQKKDNEKYFPINIRDDILKKSVISFIMHNMNFRDSLHQLFLNFLYTEEDEYEHKTIIIHPMEALQLSFQSSLNHLAKQQIDALIFLKERIPKEEFQKLITEEILIRSVKLWRYSPYFVSNQILYDTNNCILLDELYSLINGNETTSQKIKNLSDFFDSSFDEFLKNPTYSSPNYFNRALSTEPSFPAIFTKLDIVIISIILGFSLDGIAKNVFSQPNSHSLDTGLLLTIAFEYGFFNDTETFKGKSENPDKEAAEKKTKEHLVLSLLNDYSPLQTTLRNLEATTKMTNCYNLKSYVHLKYKNEEAENDKMVSNFVQCFLNFFNNELTPHIMQLLILNFKFHEGKKREFMSALEKLKSGSMDKSFFTNYEKYLDENGKIILTEVINSSNIHSQDRLSKIDEIIEKLKKDEVKDAIANFEVQNLVSFILQTSNLVESNDDRMKAALKAYIDAFDAIDSNVPFKGQTSIYSSNDLIKQFSVFFNLFDTYAHGFLFTYFIEKKASIIFNTNTEKQIPFYTDLLDVKDDATQYNAECDNLSLISCTESFHLITKLLDSISKTVEEVSESETVFEINIGEVMMILPELNLVMKNIQSIPNLKGSYILLFIHEESPDGNKYPMILHQTLLYLRNIFNDINIDIFNDVLASINQLLDYFFTIDE</sequence>
<proteinExistence type="predicted"/>
<evidence type="ECO:0008006" key="3">
    <source>
        <dbReference type="Google" id="ProtNLM"/>
    </source>
</evidence>
<accession>A0ABR2IYG7</accession>
<evidence type="ECO:0000313" key="1">
    <source>
        <dbReference type="EMBL" id="KAK8870392.1"/>
    </source>
</evidence>
<reference evidence="1 2" key="1">
    <citation type="submission" date="2024-04" db="EMBL/GenBank/DDBJ databases">
        <title>Tritrichomonas musculus Genome.</title>
        <authorList>
            <person name="Alves-Ferreira E."/>
            <person name="Grigg M."/>
            <person name="Lorenzi H."/>
            <person name="Galac M."/>
        </authorList>
    </citation>
    <scope>NUCLEOTIDE SEQUENCE [LARGE SCALE GENOMIC DNA]</scope>
    <source>
        <strain evidence="1 2">EAF2021</strain>
    </source>
</reference>